<dbReference type="EMBL" id="SNYN01000024">
    <property type="protein sequence ID" value="TDQ46578.1"/>
    <property type="molecule type" value="Genomic_DNA"/>
</dbReference>
<protein>
    <submittedName>
        <fullName evidence="1">Uncharacterized protein</fullName>
    </submittedName>
</protein>
<reference evidence="1 2" key="1">
    <citation type="submission" date="2019-03" db="EMBL/GenBank/DDBJ databases">
        <title>Genomic Encyclopedia of Type Strains, Phase IV (KMG-IV): sequencing the most valuable type-strain genomes for metagenomic binning, comparative biology and taxonomic classification.</title>
        <authorList>
            <person name="Goeker M."/>
        </authorList>
    </citation>
    <scope>NUCLEOTIDE SEQUENCE [LARGE SCALE GENOMIC DNA]</scope>
    <source>
        <strain evidence="1 2">DSM 46770</strain>
    </source>
</reference>
<keyword evidence="2" id="KW-1185">Reference proteome</keyword>
<name>A0A4R6UI78_9ACTN</name>
<gene>
    <name evidence="1" type="ORF">EV190_12413</name>
</gene>
<dbReference type="Proteomes" id="UP000295281">
    <property type="component" value="Unassembled WGS sequence"/>
</dbReference>
<dbReference type="AlphaFoldDB" id="A0A4R6UI78"/>
<organism evidence="1 2">
    <name type="scientific">Actinorugispora endophytica</name>
    <dbReference type="NCBI Taxonomy" id="1605990"/>
    <lineage>
        <taxon>Bacteria</taxon>
        <taxon>Bacillati</taxon>
        <taxon>Actinomycetota</taxon>
        <taxon>Actinomycetes</taxon>
        <taxon>Streptosporangiales</taxon>
        <taxon>Nocardiopsidaceae</taxon>
        <taxon>Actinorugispora</taxon>
    </lineage>
</organism>
<evidence type="ECO:0000313" key="2">
    <source>
        <dbReference type="Proteomes" id="UP000295281"/>
    </source>
</evidence>
<evidence type="ECO:0000313" key="1">
    <source>
        <dbReference type="EMBL" id="TDQ46578.1"/>
    </source>
</evidence>
<comment type="caution">
    <text evidence="1">The sequence shown here is derived from an EMBL/GenBank/DDBJ whole genome shotgun (WGS) entry which is preliminary data.</text>
</comment>
<sequence length="634" mass="69380">MGHATADFTMEIISSPAFRGEHARSRADRAVKFVVAVGGPSRGRTVGSRGGVAPSPFSLLSGWSTLMRLVFTNADQDTFDEYRALFIPRVLHYGRTRGLGVSRRALELILDYKYGAPDEGGDGLLARWHGADVVSLMLDWLPREGGQTPPGVADVRATLDAWLGFLNEEDLLDERSEPRSELLGVVDRLAEAYRHAVANPAEHRIAAYMHRLMDDLGYDVDDADDVAEFESEVESGGIAVDEDLVAAIASGEEEGPKSLFAGPGRAGYTWRAPRLLADDELDAAIEAAPTIVRLRAQAPDELAEDSAEAWDTAFEAVGDALAERLELDEDAFTDFFGLAPDEFTASVLTSLFIERLALPVSLVVEMVAELGDRLDVDSPLTGVEEARFTTAVGLVLDELEKLGAVEREAPEEEAGPVAEPEYRLTPLGEWAGYEELVIEDYTIRDFDELMDETAEVLVERAAAGEAFSETDLDAWISARDAETALRELVEVARRTDDSTHRAAVRAVTSEHSAAARAVYEDLRDDPDFGPQARVWLFDAGFAKESDLEADDLSWVMLDGIAALARMDLLDDDQFDELPAAGPDGTSLFDLALVLRHPETAFLLSWFGENHPDPKARKEARTALYRFKSGSDSRD</sequence>
<proteinExistence type="predicted"/>
<accession>A0A4R6UI78</accession>